<comment type="catalytic activity">
    <reaction evidence="6">
        <text>cytidine + ATP = CMP + ADP + H(+)</text>
        <dbReference type="Rhea" id="RHEA:24674"/>
        <dbReference type="ChEBI" id="CHEBI:15378"/>
        <dbReference type="ChEBI" id="CHEBI:17562"/>
        <dbReference type="ChEBI" id="CHEBI:30616"/>
        <dbReference type="ChEBI" id="CHEBI:60377"/>
        <dbReference type="ChEBI" id="CHEBI:456216"/>
        <dbReference type="EC" id="2.7.1.48"/>
    </reaction>
</comment>
<evidence type="ECO:0000313" key="10">
    <source>
        <dbReference type="Proteomes" id="UP000190831"/>
    </source>
</evidence>
<dbReference type="Proteomes" id="UP000190831">
    <property type="component" value="Chromosome C"/>
</dbReference>
<sequence>MSSLSFDQGSTSSLFLAKDNADKDNHGSRYIPPWTTPYIIGVGGLSGSGKTSVAAKIVSSINTPWTVLISLDNFYKPLTPEERELAFKNTFDFDQPHSTDLDLAYQCLLSLKQGKKTTIPVYSFVHHNRVPDKSITIYGSSVVVIEGIYALYDQRLLDLMDLKIYVDADLDVCLARRLSRDIVSRGRDLEGCIKQWEDFVKPNADKFVKPTMKNADAIIPSMGNNGVATQTLINHIKSKLQLKSKKHLKELVKLGYIQNTKALSEMSNIHELEPTNQVLSLRTMLLDKYLTRDDFVFYFDRIATILVSRALDDITCRKGSQIITPSNIVIDSPTVVEFDKVTAINIVRSGDCFMKSLKKTIPSIAVGKLLIQSDSHTGEPQLHCEFLPPQLEDFEQVLLVDAQIISGAAIIMAIQVLLDHGVPLQKIKVIVYLATEIGIRRISNAFNDRVSIYAGHIVATDALGTDNWARIRFVDSKYFGCD</sequence>
<name>A0A1G4M9D1_LACFM</name>
<protein>
    <recommendedName>
        <fullName evidence="6">Uridine kinase</fullName>
        <ecNumber evidence="6">2.7.1.48</ecNumber>
    </recommendedName>
</protein>
<comment type="pathway">
    <text evidence="1 6">Pyrimidine metabolism; UMP biosynthesis via salvage pathway; UMP from uridine: step 1/1.</text>
</comment>
<dbReference type="GO" id="GO:0044211">
    <property type="term" value="P:CTP salvage"/>
    <property type="evidence" value="ECO:0007669"/>
    <property type="project" value="UniProtKB-UniPathway"/>
</dbReference>
<keyword evidence="3 6" id="KW-0808">Transferase</keyword>
<dbReference type="EMBL" id="LT598485">
    <property type="protein sequence ID" value="SCW00354.1"/>
    <property type="molecule type" value="Genomic_DNA"/>
</dbReference>
<evidence type="ECO:0000256" key="5">
    <source>
        <dbReference type="ARBA" id="ARBA00022777"/>
    </source>
</evidence>
<comment type="catalytic activity">
    <reaction evidence="6">
        <text>uridine + ATP = UMP + ADP + H(+)</text>
        <dbReference type="Rhea" id="RHEA:16825"/>
        <dbReference type="ChEBI" id="CHEBI:15378"/>
        <dbReference type="ChEBI" id="CHEBI:16704"/>
        <dbReference type="ChEBI" id="CHEBI:30616"/>
        <dbReference type="ChEBI" id="CHEBI:57865"/>
        <dbReference type="ChEBI" id="CHEBI:456216"/>
        <dbReference type="EC" id="2.7.1.48"/>
    </reaction>
</comment>
<keyword evidence="6" id="KW-0067">ATP-binding</keyword>
<dbReference type="NCBIfam" id="TIGR00235">
    <property type="entry name" value="udk"/>
    <property type="match status" value="1"/>
</dbReference>
<evidence type="ECO:0000313" key="9">
    <source>
        <dbReference type="EMBL" id="SCW00354.1"/>
    </source>
</evidence>
<evidence type="ECO:0000259" key="8">
    <source>
        <dbReference type="Pfam" id="PF14681"/>
    </source>
</evidence>
<dbReference type="FunFam" id="3.40.50.300:FF:000339">
    <property type="entry name" value="Uridine kinase"/>
    <property type="match status" value="1"/>
</dbReference>
<evidence type="ECO:0000256" key="3">
    <source>
        <dbReference type="ARBA" id="ARBA00022679"/>
    </source>
</evidence>
<dbReference type="OMA" id="EPQLHCE"/>
<comment type="similarity">
    <text evidence="6">Belongs to the uridine kinase family.</text>
</comment>
<dbReference type="InterPro" id="IPR006083">
    <property type="entry name" value="PRK/URK"/>
</dbReference>
<dbReference type="InterPro" id="IPR000764">
    <property type="entry name" value="Uridine_kinase-like"/>
</dbReference>
<evidence type="ECO:0000256" key="1">
    <source>
        <dbReference type="ARBA" id="ARBA00004690"/>
    </source>
</evidence>
<keyword evidence="5 6" id="KW-0418">Kinase</keyword>
<evidence type="ECO:0000256" key="2">
    <source>
        <dbReference type="ARBA" id="ARBA00004784"/>
    </source>
</evidence>
<dbReference type="GO" id="GO:0005524">
    <property type="term" value="F:ATP binding"/>
    <property type="evidence" value="ECO:0007669"/>
    <property type="project" value="UniProtKB-KW"/>
</dbReference>
<evidence type="ECO:0000256" key="6">
    <source>
        <dbReference type="RuleBase" id="RU003825"/>
    </source>
</evidence>
<keyword evidence="10" id="KW-1185">Reference proteome</keyword>
<proteinExistence type="inferred from homology"/>
<evidence type="ECO:0000256" key="4">
    <source>
        <dbReference type="ARBA" id="ARBA00022741"/>
    </source>
</evidence>
<evidence type="ECO:0000259" key="7">
    <source>
        <dbReference type="Pfam" id="PF00485"/>
    </source>
</evidence>
<feature type="domain" description="Phosphoribulokinase/uridine kinase" evidence="7">
    <location>
        <begin position="39"/>
        <end position="227"/>
    </location>
</feature>
<dbReference type="NCBIfam" id="NF004018">
    <property type="entry name" value="PRK05480.1"/>
    <property type="match status" value="1"/>
</dbReference>
<dbReference type="STRING" id="4955.A0A1G4M9D1"/>
<dbReference type="OrthoDB" id="738517at2759"/>
<dbReference type="GO" id="GO:0044206">
    <property type="term" value="P:UMP salvage"/>
    <property type="evidence" value="ECO:0007669"/>
    <property type="project" value="UniProtKB-UniPathway"/>
</dbReference>
<dbReference type="UniPathway" id="UPA00579">
    <property type="reaction ID" value="UER00640"/>
</dbReference>
<comment type="pathway">
    <text evidence="2 6">Pyrimidine metabolism; CTP biosynthesis via salvage pathway; CTP from cytidine: step 1/3.</text>
</comment>
<dbReference type="GO" id="GO:0043771">
    <property type="term" value="F:cytidine kinase activity"/>
    <property type="evidence" value="ECO:0007669"/>
    <property type="project" value="RHEA"/>
</dbReference>
<dbReference type="InterPro" id="IPR029057">
    <property type="entry name" value="PRTase-like"/>
</dbReference>
<dbReference type="Pfam" id="PF14681">
    <property type="entry name" value="UPRTase"/>
    <property type="match status" value="1"/>
</dbReference>
<dbReference type="UniPathway" id="UPA00574">
    <property type="reaction ID" value="UER00637"/>
</dbReference>
<dbReference type="AlphaFoldDB" id="A0A1G4M9D1"/>
<organism evidence="9 10">
    <name type="scientific">Lachancea fermentati</name>
    <name type="common">Zygosaccharomyces fermentati</name>
    <dbReference type="NCBI Taxonomy" id="4955"/>
    <lineage>
        <taxon>Eukaryota</taxon>
        <taxon>Fungi</taxon>
        <taxon>Dikarya</taxon>
        <taxon>Ascomycota</taxon>
        <taxon>Saccharomycotina</taxon>
        <taxon>Saccharomycetes</taxon>
        <taxon>Saccharomycetales</taxon>
        <taxon>Saccharomycetaceae</taxon>
        <taxon>Lachancea</taxon>
    </lineage>
</organism>
<dbReference type="Gene3D" id="3.40.50.2020">
    <property type="match status" value="1"/>
</dbReference>
<dbReference type="InterPro" id="IPR027417">
    <property type="entry name" value="P-loop_NTPase"/>
</dbReference>
<dbReference type="CDD" id="cd02023">
    <property type="entry name" value="UMPK"/>
    <property type="match status" value="1"/>
</dbReference>
<dbReference type="EC" id="2.7.1.48" evidence="6"/>
<dbReference type="Gene3D" id="3.40.50.300">
    <property type="entry name" value="P-loop containing nucleotide triphosphate hydrolases"/>
    <property type="match status" value="1"/>
</dbReference>
<accession>A0A1G4M9D1</accession>
<dbReference type="Pfam" id="PF00485">
    <property type="entry name" value="PRK"/>
    <property type="match status" value="1"/>
</dbReference>
<gene>
    <name evidence="9" type="ORF">LAFE_0C02344G</name>
</gene>
<reference evidence="9 10" key="1">
    <citation type="submission" date="2016-03" db="EMBL/GenBank/DDBJ databases">
        <authorList>
            <person name="Devillers H."/>
        </authorList>
    </citation>
    <scope>NUCLEOTIDE SEQUENCE [LARGE SCALE GENOMIC DNA]</scope>
    <source>
        <strain evidence="9">CBS 6772</strain>
    </source>
</reference>
<dbReference type="PANTHER" id="PTHR10285">
    <property type="entry name" value="URIDINE KINASE"/>
    <property type="match status" value="1"/>
</dbReference>
<feature type="domain" description="Phosphoribosyltransferase" evidence="8">
    <location>
        <begin position="274"/>
        <end position="457"/>
    </location>
</feature>
<dbReference type="SUPFAM" id="SSF53271">
    <property type="entry name" value="PRTase-like"/>
    <property type="match status" value="1"/>
</dbReference>
<keyword evidence="4 6" id="KW-0547">Nucleotide-binding</keyword>
<dbReference type="PRINTS" id="PR00988">
    <property type="entry name" value="URIDINKINASE"/>
</dbReference>
<dbReference type="GO" id="GO:0004849">
    <property type="term" value="F:uridine kinase activity"/>
    <property type="evidence" value="ECO:0007669"/>
    <property type="project" value="UniProtKB-EC"/>
</dbReference>
<dbReference type="InterPro" id="IPR000836">
    <property type="entry name" value="PRTase_dom"/>
</dbReference>
<dbReference type="SUPFAM" id="SSF52540">
    <property type="entry name" value="P-loop containing nucleoside triphosphate hydrolases"/>
    <property type="match status" value="1"/>
</dbReference>